<feature type="compositionally biased region" description="Polar residues" evidence="1">
    <location>
        <begin position="287"/>
        <end position="303"/>
    </location>
</feature>
<feature type="compositionally biased region" description="Basic residues" evidence="1">
    <location>
        <begin position="352"/>
        <end position="366"/>
    </location>
</feature>
<feature type="region of interest" description="Disordered" evidence="1">
    <location>
        <begin position="463"/>
        <end position="495"/>
    </location>
</feature>
<comment type="caution">
    <text evidence="2">The sequence shown here is derived from an EMBL/GenBank/DDBJ whole genome shotgun (WGS) entry which is preliminary data.</text>
</comment>
<dbReference type="AlphaFoldDB" id="A0AAD2DB61"/>
<evidence type="ECO:0000256" key="1">
    <source>
        <dbReference type="SAM" id="MobiDB-lite"/>
    </source>
</evidence>
<evidence type="ECO:0000313" key="2">
    <source>
        <dbReference type="EMBL" id="CAI2386303.1"/>
    </source>
</evidence>
<feature type="region of interest" description="Disordered" evidence="1">
    <location>
        <begin position="274"/>
        <end position="305"/>
    </location>
</feature>
<reference evidence="2" key="1">
    <citation type="submission" date="2023-07" db="EMBL/GenBank/DDBJ databases">
        <authorList>
            <consortium name="AG Swart"/>
            <person name="Singh M."/>
            <person name="Singh A."/>
            <person name="Seah K."/>
            <person name="Emmerich C."/>
        </authorList>
    </citation>
    <scope>NUCLEOTIDE SEQUENCE</scope>
    <source>
        <strain evidence="2">DP1</strain>
    </source>
</reference>
<feature type="compositionally biased region" description="Polar residues" evidence="1">
    <location>
        <begin position="239"/>
        <end position="250"/>
    </location>
</feature>
<organism evidence="2 3">
    <name type="scientific">Euplotes crassus</name>
    <dbReference type="NCBI Taxonomy" id="5936"/>
    <lineage>
        <taxon>Eukaryota</taxon>
        <taxon>Sar</taxon>
        <taxon>Alveolata</taxon>
        <taxon>Ciliophora</taxon>
        <taxon>Intramacronucleata</taxon>
        <taxon>Spirotrichea</taxon>
        <taxon>Hypotrichia</taxon>
        <taxon>Euplotida</taxon>
        <taxon>Euplotidae</taxon>
        <taxon>Moneuplotes</taxon>
    </lineage>
</organism>
<feature type="compositionally biased region" description="Low complexity" evidence="1">
    <location>
        <begin position="463"/>
        <end position="478"/>
    </location>
</feature>
<name>A0AAD2DB61_EUPCR</name>
<dbReference type="EMBL" id="CAMPGE010028801">
    <property type="protein sequence ID" value="CAI2386303.1"/>
    <property type="molecule type" value="Genomic_DNA"/>
</dbReference>
<feature type="region of interest" description="Disordered" evidence="1">
    <location>
        <begin position="239"/>
        <end position="258"/>
    </location>
</feature>
<gene>
    <name evidence="2" type="ORF">ECRASSUSDP1_LOCUS27913</name>
</gene>
<evidence type="ECO:0000313" key="3">
    <source>
        <dbReference type="Proteomes" id="UP001295684"/>
    </source>
</evidence>
<dbReference type="Proteomes" id="UP001295684">
    <property type="component" value="Unassembled WGS sequence"/>
</dbReference>
<feature type="compositionally biased region" description="Polar residues" evidence="1">
    <location>
        <begin position="323"/>
        <end position="333"/>
    </location>
</feature>
<proteinExistence type="predicted"/>
<protein>
    <submittedName>
        <fullName evidence="2">Uncharacterized protein</fullName>
    </submittedName>
</protein>
<keyword evidence="3" id="KW-1185">Reference proteome</keyword>
<accession>A0AAD2DB61</accession>
<feature type="region of interest" description="Disordered" evidence="1">
    <location>
        <begin position="317"/>
        <end position="369"/>
    </location>
</feature>
<sequence>MEPTFSHQSQSVSRRVNQDLPALRVKRKSIYHKSTQNGNVKKRVRVSQFVKDALQKARVDLKNDAENMLMNKRSGYNHGFYHENNNFWDHISNYVIGKKENGLFHDIVKSRKGEKEIKNLLKTTNLKNHENSNIIRALVLQKLVSPNMKKKLFKSGNDRRLTAEAINSLIHRKSKIHNITKSVKKNGILKDKFIENSMKKVQPMFIGRRNTALMKAPASRIYSQDHCNSHHFSVKSNETFQRDGSNSSMRDSMGKEHPKRFLSPAVVRNNGKSFFSTPGAAVKPKRTNFSPFSDSKANQSTLLSDELPNFRNASIKEGAKHNFSVNTPKKSQGGNKGPSRLKERIRAGTSKFKAKNANNKKKKQSRKQLTDDVGFLTNLASISNYQDISKKNEDHTSSDSDDYLDEKLVRRVNIAYSFNKISADLLDRVSPNAAKVNSQNVSKRAIPAPSSILPELKELDGYNTSESSSSISNTSGISPENHKNDPPPLKKVKLPKTTKPCSFFLHSKGKQGFQKRKIKI</sequence>